<proteinExistence type="predicted"/>
<accession>A0A9X3FD11</accession>
<dbReference type="RefSeq" id="WP_343333043.1">
    <property type="nucleotide sequence ID" value="NZ_JAPOHD010000020.1"/>
</dbReference>
<feature type="transmembrane region" description="Helical" evidence="1">
    <location>
        <begin position="130"/>
        <end position="150"/>
    </location>
</feature>
<evidence type="ECO:0000313" key="2">
    <source>
        <dbReference type="EMBL" id="MCY1720710.1"/>
    </source>
</evidence>
<comment type="caution">
    <text evidence="2">The sequence shown here is derived from an EMBL/GenBank/DDBJ whole genome shotgun (WGS) entry which is preliminary data.</text>
</comment>
<keyword evidence="1" id="KW-0812">Transmembrane</keyword>
<reference evidence="2" key="1">
    <citation type="submission" date="2022-11" db="EMBL/GenBank/DDBJ databases">
        <title>Marilongibacter aestuarii gen. nov., sp. nov., isolated from tidal flat sediment.</title>
        <authorList>
            <person name="Jiayan W."/>
        </authorList>
    </citation>
    <scope>NUCLEOTIDE SEQUENCE</scope>
    <source>
        <strain evidence="2">Z1-6</strain>
    </source>
</reference>
<name>A0A9X3FD11_9BACT</name>
<keyword evidence="3" id="KW-1185">Reference proteome</keyword>
<gene>
    <name evidence="2" type="ORF">OU798_10170</name>
</gene>
<dbReference type="AlphaFoldDB" id="A0A9X3FD11"/>
<dbReference type="Proteomes" id="UP001145087">
    <property type="component" value="Unassembled WGS sequence"/>
</dbReference>
<organism evidence="2 3">
    <name type="scientific">Draconibacterium aestuarii</name>
    <dbReference type="NCBI Taxonomy" id="2998507"/>
    <lineage>
        <taxon>Bacteria</taxon>
        <taxon>Pseudomonadati</taxon>
        <taxon>Bacteroidota</taxon>
        <taxon>Bacteroidia</taxon>
        <taxon>Marinilabiliales</taxon>
        <taxon>Prolixibacteraceae</taxon>
        <taxon>Draconibacterium</taxon>
    </lineage>
</organism>
<protein>
    <submittedName>
        <fullName evidence="2">Uncharacterized protein</fullName>
    </submittedName>
</protein>
<feature type="transmembrane region" description="Helical" evidence="1">
    <location>
        <begin position="12"/>
        <end position="31"/>
    </location>
</feature>
<evidence type="ECO:0000313" key="3">
    <source>
        <dbReference type="Proteomes" id="UP001145087"/>
    </source>
</evidence>
<dbReference type="EMBL" id="JAPOHD010000020">
    <property type="protein sequence ID" value="MCY1720710.1"/>
    <property type="molecule type" value="Genomic_DNA"/>
</dbReference>
<evidence type="ECO:0000256" key="1">
    <source>
        <dbReference type="SAM" id="Phobius"/>
    </source>
</evidence>
<sequence length="162" mass="18920">MKFNLEKFNEIYHVVGFWVFSLGIMIYLFSFNSLQDSITYNKIDLLQPSQLRINRLENVGERKKFPLLLLEGQISGTRQHYRYRISRGEFEELSSGDTILVYETHDRTAIISQYSITNSKPFVKLFGYSLSIYVLGEAILFLGMFVVFVFSGKWIYKVARGN</sequence>
<keyword evidence="1" id="KW-0472">Membrane</keyword>
<keyword evidence="1" id="KW-1133">Transmembrane helix</keyword>